<dbReference type="GO" id="GO:0031490">
    <property type="term" value="F:chromatin DNA binding"/>
    <property type="evidence" value="ECO:0007669"/>
    <property type="project" value="TreeGrafter"/>
</dbReference>
<dbReference type="PANTHER" id="PTHR46172">
    <property type="entry name" value="DNA POLYMERASE EPSILON SUBUNIT 3"/>
    <property type="match status" value="1"/>
</dbReference>
<evidence type="ECO:0000313" key="5">
    <source>
        <dbReference type="Proteomes" id="UP001515500"/>
    </source>
</evidence>
<dbReference type="RefSeq" id="XP_039118197.1">
    <property type="nucleotide sequence ID" value="XM_039262263.1"/>
</dbReference>
<evidence type="ECO:0000313" key="6">
    <source>
        <dbReference type="RefSeq" id="XP_039118197.1"/>
    </source>
</evidence>
<keyword evidence="5" id="KW-1185">Reference proteome</keyword>
<organism evidence="5 6">
    <name type="scientific">Dioscorea cayennensis subsp. rotundata</name>
    <name type="common">White Guinea yam</name>
    <name type="synonym">Dioscorea rotundata</name>
    <dbReference type="NCBI Taxonomy" id="55577"/>
    <lineage>
        <taxon>Eukaryota</taxon>
        <taxon>Viridiplantae</taxon>
        <taxon>Streptophyta</taxon>
        <taxon>Embryophyta</taxon>
        <taxon>Tracheophyta</taxon>
        <taxon>Spermatophyta</taxon>
        <taxon>Magnoliopsida</taxon>
        <taxon>Liliopsida</taxon>
        <taxon>Dioscoreales</taxon>
        <taxon>Dioscoreaceae</taxon>
        <taxon>Dioscorea</taxon>
    </lineage>
</organism>
<dbReference type="AlphaFoldDB" id="A0AB40ATL4"/>
<dbReference type="GO" id="GO:0046982">
    <property type="term" value="F:protein heterodimerization activity"/>
    <property type="evidence" value="ECO:0007669"/>
    <property type="project" value="InterPro"/>
</dbReference>
<evidence type="ECO:0000256" key="1">
    <source>
        <dbReference type="ARBA" id="ARBA00004123"/>
    </source>
</evidence>
<dbReference type="PANTHER" id="PTHR46172:SF1">
    <property type="entry name" value="DNA POLYMERASE EPSILON SUBUNIT 3"/>
    <property type="match status" value="1"/>
</dbReference>
<feature type="region of interest" description="Disordered" evidence="3">
    <location>
        <begin position="105"/>
        <end position="168"/>
    </location>
</feature>
<dbReference type="GO" id="GO:0008623">
    <property type="term" value="C:CHRAC"/>
    <property type="evidence" value="ECO:0007669"/>
    <property type="project" value="TreeGrafter"/>
</dbReference>
<dbReference type="GO" id="GO:0031507">
    <property type="term" value="P:heterochromatin formation"/>
    <property type="evidence" value="ECO:0007669"/>
    <property type="project" value="TreeGrafter"/>
</dbReference>
<evidence type="ECO:0000256" key="2">
    <source>
        <dbReference type="ARBA" id="ARBA00023242"/>
    </source>
</evidence>
<dbReference type="Pfam" id="PF00808">
    <property type="entry name" value="CBFD_NFYB_HMF"/>
    <property type="match status" value="1"/>
</dbReference>
<dbReference type="InterPro" id="IPR009072">
    <property type="entry name" value="Histone-fold"/>
</dbReference>
<dbReference type="InterPro" id="IPR003958">
    <property type="entry name" value="CBFA_NFYB_domain"/>
</dbReference>
<protein>
    <submittedName>
        <fullName evidence="6">DNA polymerase epsilon subunit 3 isoform X1</fullName>
    </submittedName>
</protein>
<feature type="compositionally biased region" description="Acidic residues" evidence="3">
    <location>
        <begin position="144"/>
        <end position="168"/>
    </location>
</feature>
<dbReference type="GeneID" id="120254121"/>
<dbReference type="CDD" id="cd22928">
    <property type="entry name" value="HFD_POLE3_DPB4"/>
    <property type="match status" value="1"/>
</dbReference>
<accession>A0AB40ATL4</accession>
<dbReference type="GO" id="GO:0008622">
    <property type="term" value="C:epsilon DNA polymerase complex"/>
    <property type="evidence" value="ECO:0007669"/>
    <property type="project" value="TreeGrafter"/>
</dbReference>
<gene>
    <name evidence="6" type="primary">LOC120254121</name>
</gene>
<proteinExistence type="predicted"/>
<dbReference type="InterPro" id="IPR051377">
    <property type="entry name" value="DNA_Pol-Epsilon_Subunit"/>
</dbReference>
<dbReference type="GO" id="GO:0006272">
    <property type="term" value="P:leading strand elongation"/>
    <property type="evidence" value="ECO:0007669"/>
    <property type="project" value="TreeGrafter"/>
</dbReference>
<feature type="domain" description="Transcription factor CBF/NF-Y/archaeal histone" evidence="4">
    <location>
        <begin position="14"/>
        <end position="85"/>
    </location>
</feature>
<dbReference type="Proteomes" id="UP001515500">
    <property type="component" value="Unplaced"/>
</dbReference>
<keyword evidence="2" id="KW-0539">Nucleus</keyword>
<reference evidence="6" key="1">
    <citation type="submission" date="2025-08" db="UniProtKB">
        <authorList>
            <consortium name="RefSeq"/>
        </authorList>
    </citation>
    <scope>IDENTIFICATION</scope>
</reference>
<dbReference type="Gene3D" id="1.10.20.10">
    <property type="entry name" value="Histone, subunit A"/>
    <property type="match status" value="1"/>
</dbReference>
<dbReference type="GO" id="GO:0006974">
    <property type="term" value="P:DNA damage response"/>
    <property type="evidence" value="ECO:0007669"/>
    <property type="project" value="TreeGrafter"/>
</dbReference>
<dbReference type="GO" id="GO:0009414">
    <property type="term" value="P:response to water deprivation"/>
    <property type="evidence" value="ECO:0007669"/>
    <property type="project" value="EnsemblPlants"/>
</dbReference>
<comment type="subcellular location">
    <subcellularLocation>
        <location evidence="1">Nucleus</location>
    </subcellularLocation>
</comment>
<evidence type="ECO:0000259" key="4">
    <source>
        <dbReference type="Pfam" id="PF00808"/>
    </source>
</evidence>
<dbReference type="SUPFAM" id="SSF47113">
    <property type="entry name" value="Histone-fold"/>
    <property type="match status" value="1"/>
</dbReference>
<sequence>MSKEVTAPSAAVEELPRVVVRRLIKEKLVQLRRGGDEDVNVQKEALLAFAESARIFIHYLSATASDVCKESKRQTMNAEDVLKALEEIDFPDFIEPLRHSLQGFRRKNAMRKADAKGKGAQKKRKMEEESTLENEDNGNGAQATEEDMEHIEEEMEEAGDEAPDSSNE</sequence>
<name>A0AB40ATL4_DIOCR</name>
<evidence type="ECO:0000256" key="3">
    <source>
        <dbReference type="SAM" id="MobiDB-lite"/>
    </source>
</evidence>
<dbReference type="GO" id="GO:0009408">
    <property type="term" value="P:response to heat"/>
    <property type="evidence" value="ECO:0007669"/>
    <property type="project" value="EnsemblPlants"/>
</dbReference>